<protein>
    <recommendedName>
        <fullName evidence="6">TrbL/VirB6 plasmid conjugal transfer protein</fullName>
    </recommendedName>
</protein>
<evidence type="ECO:0000313" key="5">
    <source>
        <dbReference type="Proteomes" id="UP001500212"/>
    </source>
</evidence>
<feature type="transmembrane region" description="Helical" evidence="2">
    <location>
        <begin position="280"/>
        <end position="299"/>
    </location>
</feature>
<feature type="transmembrane region" description="Helical" evidence="2">
    <location>
        <begin position="305"/>
        <end position="328"/>
    </location>
</feature>
<gene>
    <name evidence="4" type="ORF">GCM10023195_76660</name>
</gene>
<keyword evidence="2" id="KW-1133">Transmembrane helix</keyword>
<feature type="compositionally biased region" description="Low complexity" evidence="1">
    <location>
        <begin position="56"/>
        <end position="70"/>
    </location>
</feature>
<feature type="transmembrane region" description="Helical" evidence="2">
    <location>
        <begin position="349"/>
        <end position="368"/>
    </location>
</feature>
<feature type="compositionally biased region" description="Pro residues" evidence="1">
    <location>
        <begin position="71"/>
        <end position="80"/>
    </location>
</feature>
<evidence type="ECO:0000256" key="2">
    <source>
        <dbReference type="SAM" id="Phobius"/>
    </source>
</evidence>
<sequence>MPLPTWIKALLLLVAAAGLAATVVTGNTGAAHAQPLTGVRPAVATPPPTPSPPSAPSSAPRTAPAESGPTTAPPTAPPPTSSTSAPAPGQSPSTGPAGNGSGGCGFFDLGCEFGQAVNGFFRGLVSYALNPVFRFLARSVLSTPRVDQMDRVHSLWETSAWIANTSFVLLVILGGLFIMGHQTLQTSFTAKDLGPRLVVAIVAANMNLPLIGQAIEFANALSQTFMGHGVDEAQAANTLKGLILHALTDATDPFTGLLALVAVIAGLVVLFTFAIRVMLLVLLTAAAPLALACHALPQAEGLAQMWWRAIAGVLAIQVAQALVLATALRVFFTSDQTDLFGARSGRGTFDLILVICLLYILARIPFWVSQMIFRGGMGRSPIVRAARTIAALLIFRNVGALKAGRAAGGPRRPPRLPPSPPALPPPAPPSNPPTWVQPQLPFPPSPPAGGTQLQLPITPPPQPVTPSPGWTQLRLPATSGRPSRWQQTSLPIRPRYTQTRLPAPPARGHAQPELPLRFPPPGSPQAGRSPRRLADTAALRDAEARARGGTTTPSSTTPWRNR</sequence>
<organism evidence="4 5">
    <name type="scientific">Actinoallomurus liliacearum</name>
    <dbReference type="NCBI Taxonomy" id="1080073"/>
    <lineage>
        <taxon>Bacteria</taxon>
        <taxon>Bacillati</taxon>
        <taxon>Actinomycetota</taxon>
        <taxon>Actinomycetes</taxon>
        <taxon>Streptosporangiales</taxon>
        <taxon>Thermomonosporaceae</taxon>
        <taxon>Actinoallomurus</taxon>
    </lineage>
</organism>
<feature type="signal peptide" evidence="3">
    <location>
        <begin position="1"/>
        <end position="20"/>
    </location>
</feature>
<feature type="transmembrane region" description="Helical" evidence="2">
    <location>
        <begin position="161"/>
        <end position="181"/>
    </location>
</feature>
<name>A0ABP8TYS9_9ACTN</name>
<accession>A0ABP8TYS9</accession>
<feature type="chain" id="PRO_5045785628" description="TrbL/VirB6 plasmid conjugal transfer protein" evidence="3">
    <location>
        <begin position="21"/>
        <end position="562"/>
    </location>
</feature>
<feature type="transmembrane region" description="Helical" evidence="2">
    <location>
        <begin position="193"/>
        <end position="215"/>
    </location>
</feature>
<dbReference type="Proteomes" id="UP001500212">
    <property type="component" value="Unassembled WGS sequence"/>
</dbReference>
<keyword evidence="2" id="KW-0812">Transmembrane</keyword>
<feature type="compositionally biased region" description="Low complexity" evidence="1">
    <location>
        <begin position="81"/>
        <end position="96"/>
    </location>
</feature>
<evidence type="ECO:0008006" key="6">
    <source>
        <dbReference type="Google" id="ProtNLM"/>
    </source>
</evidence>
<feature type="compositionally biased region" description="Low complexity" evidence="1">
    <location>
        <begin position="547"/>
        <end position="562"/>
    </location>
</feature>
<keyword evidence="2" id="KW-0472">Membrane</keyword>
<feature type="region of interest" description="Disordered" evidence="1">
    <location>
        <begin position="404"/>
        <end position="562"/>
    </location>
</feature>
<keyword evidence="3" id="KW-0732">Signal</keyword>
<comment type="caution">
    <text evidence="4">The sequence shown here is derived from an EMBL/GenBank/DDBJ whole genome shotgun (WGS) entry which is preliminary data.</text>
</comment>
<evidence type="ECO:0000256" key="3">
    <source>
        <dbReference type="SAM" id="SignalP"/>
    </source>
</evidence>
<dbReference type="InterPro" id="IPR045782">
    <property type="entry name" value="TrbL_3"/>
</dbReference>
<feature type="compositionally biased region" description="Basic and acidic residues" evidence="1">
    <location>
        <begin position="532"/>
        <end position="546"/>
    </location>
</feature>
<feature type="compositionally biased region" description="Polar residues" evidence="1">
    <location>
        <begin position="480"/>
        <end position="500"/>
    </location>
</feature>
<dbReference type="EMBL" id="BAABHJ010000039">
    <property type="protein sequence ID" value="GAA4617199.1"/>
    <property type="molecule type" value="Genomic_DNA"/>
</dbReference>
<dbReference type="Pfam" id="PF19590">
    <property type="entry name" value="TrbL_3"/>
    <property type="match status" value="1"/>
</dbReference>
<feature type="compositionally biased region" description="Pro residues" evidence="1">
    <location>
        <begin position="415"/>
        <end position="432"/>
    </location>
</feature>
<feature type="compositionally biased region" description="Pro residues" evidence="1">
    <location>
        <begin position="457"/>
        <end position="466"/>
    </location>
</feature>
<evidence type="ECO:0000313" key="4">
    <source>
        <dbReference type="EMBL" id="GAA4617199.1"/>
    </source>
</evidence>
<feature type="region of interest" description="Disordered" evidence="1">
    <location>
        <begin position="32"/>
        <end position="99"/>
    </location>
</feature>
<feature type="compositionally biased region" description="Pro residues" evidence="1">
    <location>
        <begin position="44"/>
        <end position="55"/>
    </location>
</feature>
<reference evidence="5" key="1">
    <citation type="journal article" date="2019" name="Int. J. Syst. Evol. Microbiol.">
        <title>The Global Catalogue of Microorganisms (GCM) 10K type strain sequencing project: providing services to taxonomists for standard genome sequencing and annotation.</title>
        <authorList>
            <consortium name="The Broad Institute Genomics Platform"/>
            <consortium name="The Broad Institute Genome Sequencing Center for Infectious Disease"/>
            <person name="Wu L."/>
            <person name="Ma J."/>
        </authorList>
    </citation>
    <scope>NUCLEOTIDE SEQUENCE [LARGE SCALE GENOMIC DNA]</scope>
    <source>
        <strain evidence="5">JCM 17938</strain>
    </source>
</reference>
<feature type="transmembrane region" description="Helical" evidence="2">
    <location>
        <begin position="254"/>
        <end position="273"/>
    </location>
</feature>
<proteinExistence type="predicted"/>
<evidence type="ECO:0000256" key="1">
    <source>
        <dbReference type="SAM" id="MobiDB-lite"/>
    </source>
</evidence>
<keyword evidence="5" id="KW-1185">Reference proteome</keyword>